<feature type="compositionally biased region" description="Basic and acidic residues" evidence="1">
    <location>
        <begin position="72"/>
        <end position="86"/>
    </location>
</feature>
<evidence type="ECO:0000256" key="1">
    <source>
        <dbReference type="SAM" id="MobiDB-lite"/>
    </source>
</evidence>
<sequence>MKYKLTKAEQETVVNFDNELDTASIYTHDSRLIKKLRELRKQYPEQFILEHREHGSVTYTIPKRCVGIRPPYSEKRREQQRQEAKENGLPFMEKGEMNDGKN</sequence>
<name>A0A2A7A0G4_9FIRM</name>
<dbReference type="Proteomes" id="UP000219901">
    <property type="component" value="Unassembled WGS sequence"/>
</dbReference>
<dbReference type="AlphaFoldDB" id="A0A2A7A0G4"/>
<dbReference type="RefSeq" id="WP_097783068.1">
    <property type="nucleotide sequence ID" value="NZ_NMTV01000045.1"/>
</dbReference>
<gene>
    <name evidence="2" type="ORF">CGS55_07100</name>
</gene>
<evidence type="ECO:0000313" key="3">
    <source>
        <dbReference type="Proteomes" id="UP000219901"/>
    </source>
</evidence>
<feature type="compositionally biased region" description="Basic and acidic residues" evidence="1">
    <location>
        <begin position="93"/>
        <end position="102"/>
    </location>
</feature>
<feature type="region of interest" description="Disordered" evidence="1">
    <location>
        <begin position="70"/>
        <end position="102"/>
    </location>
</feature>
<accession>A0A2A7A0G4</accession>
<proteinExistence type="predicted"/>
<comment type="caution">
    <text evidence="2">The sequence shown here is derived from an EMBL/GenBank/DDBJ whole genome shotgun (WGS) entry which is preliminary data.</text>
</comment>
<reference evidence="2 3" key="1">
    <citation type="journal article" date="2017" name="Front. Microbiol.">
        <title>New Insights into the Diversity of the Genus Faecalibacterium.</title>
        <authorList>
            <person name="Benevides L."/>
            <person name="Burman S."/>
            <person name="Martin R."/>
            <person name="Robert V."/>
            <person name="Thomas M."/>
            <person name="Miquel S."/>
            <person name="Chain F."/>
            <person name="Sokol H."/>
            <person name="Bermudez-Humaran L.G."/>
            <person name="Morrison M."/>
            <person name="Langella P."/>
            <person name="Azevedo V.A."/>
            <person name="Chatel J.M."/>
            <person name="Soares S."/>
        </authorList>
    </citation>
    <scope>NUCLEOTIDE SEQUENCE [LARGE SCALE GENOMIC DNA]</scope>
    <source>
        <strain evidence="2 3">CNCM I 4546</strain>
    </source>
</reference>
<protein>
    <submittedName>
        <fullName evidence="2">Immunoglobulin</fullName>
    </submittedName>
</protein>
<dbReference type="EMBL" id="NMTV01000045">
    <property type="protein sequence ID" value="PDX72543.1"/>
    <property type="molecule type" value="Genomic_DNA"/>
</dbReference>
<organism evidence="2 3">
    <name type="scientific">Faecalibacterium prausnitzii</name>
    <dbReference type="NCBI Taxonomy" id="853"/>
    <lineage>
        <taxon>Bacteria</taxon>
        <taxon>Bacillati</taxon>
        <taxon>Bacillota</taxon>
        <taxon>Clostridia</taxon>
        <taxon>Eubacteriales</taxon>
        <taxon>Oscillospiraceae</taxon>
        <taxon>Faecalibacterium</taxon>
    </lineage>
</organism>
<evidence type="ECO:0000313" key="2">
    <source>
        <dbReference type="EMBL" id="PDX72543.1"/>
    </source>
</evidence>